<reference evidence="1 2" key="1">
    <citation type="submission" date="2020-08" db="EMBL/GenBank/DDBJ databases">
        <title>Bridging the membrane lipid divide: bacteria of the FCB group superphylum have the potential to synthesize archaeal ether lipids.</title>
        <authorList>
            <person name="Villanueva L."/>
            <person name="Von Meijenfeldt F.A.B."/>
            <person name="Westbye A.B."/>
            <person name="Yadav S."/>
            <person name="Hopmans E.C."/>
            <person name="Dutilh B.E."/>
            <person name="Sinninghe Damste J.S."/>
        </authorList>
    </citation>
    <scope>NUCLEOTIDE SEQUENCE [LARGE SCALE GENOMIC DNA]</scope>
    <source>
        <strain evidence="1">NIOZ-UU36</strain>
    </source>
</reference>
<sequence length="102" mass="12324">MTMKKTLSLAKFICNETRKLSKERREFFLLWLTDHADIEKLYEDPQMEKNLNNWFYSLSINKALKEYKLIIAEIRWCAEVPIKTLRRIASAERLDNRRSLDE</sequence>
<evidence type="ECO:0000313" key="1">
    <source>
        <dbReference type="EMBL" id="MBC8336905.1"/>
    </source>
</evidence>
<proteinExistence type="predicted"/>
<organism evidence="1 2">
    <name type="scientific">Candidatus Desulfolinea nitratireducens</name>
    <dbReference type="NCBI Taxonomy" id="2841698"/>
    <lineage>
        <taxon>Bacteria</taxon>
        <taxon>Bacillati</taxon>
        <taxon>Chloroflexota</taxon>
        <taxon>Anaerolineae</taxon>
        <taxon>Anaerolineales</taxon>
        <taxon>Anaerolineales incertae sedis</taxon>
        <taxon>Candidatus Desulfolinea</taxon>
    </lineage>
</organism>
<dbReference type="AlphaFoldDB" id="A0A8J6NKW5"/>
<dbReference type="Proteomes" id="UP000614469">
    <property type="component" value="Unassembled WGS sequence"/>
</dbReference>
<gene>
    <name evidence="1" type="ORF">H8E29_16735</name>
</gene>
<evidence type="ECO:0000313" key="2">
    <source>
        <dbReference type="Proteomes" id="UP000614469"/>
    </source>
</evidence>
<dbReference type="EMBL" id="JACNJN010000209">
    <property type="protein sequence ID" value="MBC8336905.1"/>
    <property type="molecule type" value="Genomic_DNA"/>
</dbReference>
<name>A0A8J6NKW5_9CHLR</name>
<comment type="caution">
    <text evidence="1">The sequence shown here is derived from an EMBL/GenBank/DDBJ whole genome shotgun (WGS) entry which is preliminary data.</text>
</comment>
<protein>
    <submittedName>
        <fullName evidence="1">Uncharacterized protein</fullName>
    </submittedName>
</protein>
<accession>A0A8J6NKW5</accession>